<evidence type="ECO:0000313" key="2">
    <source>
        <dbReference type="Proteomes" id="UP000663193"/>
    </source>
</evidence>
<protein>
    <submittedName>
        <fullName evidence="1">Uncharacterized protein</fullName>
    </submittedName>
</protein>
<proteinExistence type="predicted"/>
<reference evidence="2" key="1">
    <citation type="journal article" date="2021" name="BMC Genomics">
        <title>Chromosome-level genome assembly and manually-curated proteome of model necrotroph Parastagonospora nodorum Sn15 reveals a genome-wide trove of candidate effector homologs, and redundancy of virulence-related functions within an accessory chromosome.</title>
        <authorList>
            <person name="Bertazzoni S."/>
            <person name="Jones D.A.B."/>
            <person name="Phan H.T."/>
            <person name="Tan K.-C."/>
            <person name="Hane J.K."/>
        </authorList>
    </citation>
    <scope>NUCLEOTIDE SEQUENCE [LARGE SCALE GENOMIC DNA]</scope>
    <source>
        <strain evidence="2">SN15 / ATCC MYA-4574 / FGSC 10173)</strain>
    </source>
</reference>
<dbReference type="VEuPathDB" id="FungiDB:JI435_414220"/>
<dbReference type="Proteomes" id="UP000663193">
    <property type="component" value="Chromosome 10"/>
</dbReference>
<accession>A0A7U2I5A9</accession>
<name>A0A7U2I5A9_PHANO</name>
<dbReference type="AlphaFoldDB" id="A0A7U2I5A9"/>
<keyword evidence="2" id="KW-1185">Reference proteome</keyword>
<gene>
    <name evidence="1" type="ORF">JI435_414220</name>
</gene>
<dbReference type="EMBL" id="CP069032">
    <property type="protein sequence ID" value="QRC99897.1"/>
    <property type="molecule type" value="Genomic_DNA"/>
</dbReference>
<sequence length="100" mass="11301">MLHSPHKQGFQGFHRMHSTLACEDLLSHKHNMSCISIMPMSGAYVPWSAPSRRPAFHAHLQGVAHKDRCWPCLIYVESCIGLTGTTVVFWLHCATVFLQN</sequence>
<evidence type="ECO:0000313" key="1">
    <source>
        <dbReference type="EMBL" id="QRC99897.1"/>
    </source>
</evidence>
<organism evidence="1 2">
    <name type="scientific">Phaeosphaeria nodorum (strain SN15 / ATCC MYA-4574 / FGSC 10173)</name>
    <name type="common">Glume blotch fungus</name>
    <name type="synonym">Parastagonospora nodorum</name>
    <dbReference type="NCBI Taxonomy" id="321614"/>
    <lineage>
        <taxon>Eukaryota</taxon>
        <taxon>Fungi</taxon>
        <taxon>Dikarya</taxon>
        <taxon>Ascomycota</taxon>
        <taxon>Pezizomycotina</taxon>
        <taxon>Dothideomycetes</taxon>
        <taxon>Pleosporomycetidae</taxon>
        <taxon>Pleosporales</taxon>
        <taxon>Pleosporineae</taxon>
        <taxon>Phaeosphaeriaceae</taxon>
        <taxon>Parastagonospora</taxon>
    </lineage>
</organism>